<evidence type="ECO:0000313" key="2">
    <source>
        <dbReference type="EMBL" id="KAK4103656.1"/>
    </source>
</evidence>
<name>A0AAN6Q677_9PEZI</name>
<gene>
    <name evidence="2" type="ORF">N658DRAFT_283145</name>
</gene>
<sequence length="206" mass="22871">MLAGGLDPGNRQTTIAKSCTAAHGPAYPGENGLFYAAHLQYSTRPNSRCAPGLERAHSAHQTNRQPITGRNDDRRVCNPSQVVGDRTMKHVPASFPRHVAEIDAFETHLVQFTRVITECRPCQHPSLSWYYPCKPVCLQVLRPTGLVYRGSARLDSGTHAEHPCRANHTSQLAHSLRSLLPPSPGEPFQGQALRQARSALRWRRIN</sequence>
<accession>A0AAN6Q677</accession>
<dbReference type="EMBL" id="MU863628">
    <property type="protein sequence ID" value="KAK4103656.1"/>
    <property type="molecule type" value="Genomic_DNA"/>
</dbReference>
<keyword evidence="3" id="KW-1185">Reference proteome</keyword>
<dbReference type="AlphaFoldDB" id="A0AAN6Q677"/>
<comment type="caution">
    <text evidence="2">The sequence shown here is derived from an EMBL/GenBank/DDBJ whole genome shotgun (WGS) entry which is preliminary data.</text>
</comment>
<reference evidence="2" key="2">
    <citation type="submission" date="2023-05" db="EMBL/GenBank/DDBJ databases">
        <authorList>
            <consortium name="Lawrence Berkeley National Laboratory"/>
            <person name="Steindorff A."/>
            <person name="Hensen N."/>
            <person name="Bonometti L."/>
            <person name="Westerberg I."/>
            <person name="Brannstrom I.O."/>
            <person name="Guillou S."/>
            <person name="Cros-Aarteil S."/>
            <person name="Calhoun S."/>
            <person name="Haridas S."/>
            <person name="Kuo A."/>
            <person name="Mondo S."/>
            <person name="Pangilinan J."/>
            <person name="Riley R."/>
            <person name="Labutti K."/>
            <person name="Andreopoulos B."/>
            <person name="Lipzen A."/>
            <person name="Chen C."/>
            <person name="Yanf M."/>
            <person name="Daum C."/>
            <person name="Ng V."/>
            <person name="Clum A."/>
            <person name="Ohm R."/>
            <person name="Martin F."/>
            <person name="Silar P."/>
            <person name="Natvig D."/>
            <person name="Lalanne C."/>
            <person name="Gautier V."/>
            <person name="Ament-Velasquez S.L."/>
            <person name="Kruys A."/>
            <person name="Hutchinson M.I."/>
            <person name="Powell A.J."/>
            <person name="Barry K."/>
            <person name="Miller A.N."/>
            <person name="Grigoriev I.V."/>
            <person name="Debuchy R."/>
            <person name="Gladieux P."/>
            <person name="Thoren M.H."/>
            <person name="Johannesson H."/>
        </authorList>
    </citation>
    <scope>NUCLEOTIDE SEQUENCE</scope>
    <source>
        <strain evidence="2">CBS 757.83</strain>
    </source>
</reference>
<evidence type="ECO:0000256" key="1">
    <source>
        <dbReference type="SAM" id="MobiDB-lite"/>
    </source>
</evidence>
<feature type="region of interest" description="Disordered" evidence="1">
    <location>
        <begin position="50"/>
        <end position="76"/>
    </location>
</feature>
<protein>
    <submittedName>
        <fullName evidence="2">Uncharacterized protein</fullName>
    </submittedName>
</protein>
<reference evidence="2" key="1">
    <citation type="journal article" date="2023" name="Mol. Phylogenet. Evol.">
        <title>Genome-scale phylogeny and comparative genomics of the fungal order Sordariales.</title>
        <authorList>
            <person name="Hensen N."/>
            <person name="Bonometti L."/>
            <person name="Westerberg I."/>
            <person name="Brannstrom I.O."/>
            <person name="Guillou S."/>
            <person name="Cros-Aarteil S."/>
            <person name="Calhoun S."/>
            <person name="Haridas S."/>
            <person name="Kuo A."/>
            <person name="Mondo S."/>
            <person name="Pangilinan J."/>
            <person name="Riley R."/>
            <person name="LaButti K."/>
            <person name="Andreopoulos B."/>
            <person name="Lipzen A."/>
            <person name="Chen C."/>
            <person name="Yan M."/>
            <person name="Daum C."/>
            <person name="Ng V."/>
            <person name="Clum A."/>
            <person name="Steindorff A."/>
            <person name="Ohm R.A."/>
            <person name="Martin F."/>
            <person name="Silar P."/>
            <person name="Natvig D.O."/>
            <person name="Lalanne C."/>
            <person name="Gautier V."/>
            <person name="Ament-Velasquez S.L."/>
            <person name="Kruys A."/>
            <person name="Hutchinson M.I."/>
            <person name="Powell A.J."/>
            <person name="Barry K."/>
            <person name="Miller A.N."/>
            <person name="Grigoriev I.V."/>
            <person name="Debuchy R."/>
            <person name="Gladieux P."/>
            <person name="Hiltunen Thoren M."/>
            <person name="Johannesson H."/>
        </authorList>
    </citation>
    <scope>NUCLEOTIDE SEQUENCE</scope>
    <source>
        <strain evidence="2">CBS 757.83</strain>
    </source>
</reference>
<evidence type="ECO:0000313" key="3">
    <source>
        <dbReference type="Proteomes" id="UP001305647"/>
    </source>
</evidence>
<organism evidence="2 3">
    <name type="scientific">Parathielavia hyrcaniae</name>
    <dbReference type="NCBI Taxonomy" id="113614"/>
    <lineage>
        <taxon>Eukaryota</taxon>
        <taxon>Fungi</taxon>
        <taxon>Dikarya</taxon>
        <taxon>Ascomycota</taxon>
        <taxon>Pezizomycotina</taxon>
        <taxon>Sordariomycetes</taxon>
        <taxon>Sordariomycetidae</taxon>
        <taxon>Sordariales</taxon>
        <taxon>Chaetomiaceae</taxon>
        <taxon>Parathielavia</taxon>
    </lineage>
</organism>
<proteinExistence type="predicted"/>
<feature type="compositionally biased region" description="Polar residues" evidence="1">
    <location>
        <begin position="59"/>
        <end position="68"/>
    </location>
</feature>
<dbReference type="Proteomes" id="UP001305647">
    <property type="component" value="Unassembled WGS sequence"/>
</dbReference>